<protein>
    <submittedName>
        <fullName evidence="3">Uncharacterized protein</fullName>
    </submittedName>
</protein>
<feature type="transmembrane region" description="Helical" evidence="2">
    <location>
        <begin position="18"/>
        <end position="39"/>
    </location>
</feature>
<organism evidence="3 4">
    <name type="scientific">Spirochaeta isovalerica</name>
    <dbReference type="NCBI Taxonomy" id="150"/>
    <lineage>
        <taxon>Bacteria</taxon>
        <taxon>Pseudomonadati</taxon>
        <taxon>Spirochaetota</taxon>
        <taxon>Spirochaetia</taxon>
        <taxon>Spirochaetales</taxon>
        <taxon>Spirochaetaceae</taxon>
        <taxon>Spirochaeta</taxon>
    </lineage>
</organism>
<keyword evidence="2" id="KW-1133">Transmembrane helix</keyword>
<reference evidence="3 4" key="1">
    <citation type="submission" date="2020-08" db="EMBL/GenBank/DDBJ databases">
        <title>Genomic Encyclopedia of Type Strains, Phase IV (KMG-IV): sequencing the most valuable type-strain genomes for metagenomic binning, comparative biology and taxonomic classification.</title>
        <authorList>
            <person name="Goeker M."/>
        </authorList>
    </citation>
    <scope>NUCLEOTIDE SEQUENCE [LARGE SCALE GENOMIC DNA]</scope>
    <source>
        <strain evidence="3 4">DSM 2461</strain>
    </source>
</reference>
<name>A0A841RAC7_9SPIO</name>
<proteinExistence type="predicted"/>
<dbReference type="AlphaFoldDB" id="A0A841RAC7"/>
<dbReference type="RefSeq" id="WP_184746459.1">
    <property type="nucleotide sequence ID" value="NZ_JACHGJ010000003.1"/>
</dbReference>
<sequence length="211" mass="22985">MVDYTAGGGEEKKKSGCLTVLIIIVAILAGLGTAVYFLLPSIIAGAVSGGFASGILPDEVLMQLETINVQIDENIGQLEQYGLDNDEIRTLVESIDYGTVESVLDELEGMENVTTSDLIDLMDRRVDLSAVDLERVKKDFNSQIPEENLNRLLEQARENPLFAKAAFNIFKETLLKSLESEDTIIPEPEMEPEPEQSGGSSSGSSTTKKKK</sequence>
<feature type="compositionally biased region" description="Acidic residues" evidence="1">
    <location>
        <begin position="180"/>
        <end position="194"/>
    </location>
</feature>
<gene>
    <name evidence="3" type="ORF">HNR50_001984</name>
</gene>
<dbReference type="EMBL" id="JACHGJ010000003">
    <property type="protein sequence ID" value="MBB6480321.1"/>
    <property type="molecule type" value="Genomic_DNA"/>
</dbReference>
<comment type="caution">
    <text evidence="3">The sequence shown here is derived from an EMBL/GenBank/DDBJ whole genome shotgun (WGS) entry which is preliminary data.</text>
</comment>
<accession>A0A841RAC7</accession>
<keyword evidence="2" id="KW-0472">Membrane</keyword>
<evidence type="ECO:0000313" key="4">
    <source>
        <dbReference type="Proteomes" id="UP000587760"/>
    </source>
</evidence>
<keyword evidence="4" id="KW-1185">Reference proteome</keyword>
<feature type="region of interest" description="Disordered" evidence="1">
    <location>
        <begin position="180"/>
        <end position="211"/>
    </location>
</feature>
<keyword evidence="2" id="KW-0812">Transmembrane</keyword>
<feature type="compositionally biased region" description="Low complexity" evidence="1">
    <location>
        <begin position="195"/>
        <end position="211"/>
    </location>
</feature>
<evidence type="ECO:0000313" key="3">
    <source>
        <dbReference type="EMBL" id="MBB6480321.1"/>
    </source>
</evidence>
<evidence type="ECO:0000256" key="1">
    <source>
        <dbReference type="SAM" id="MobiDB-lite"/>
    </source>
</evidence>
<dbReference type="Proteomes" id="UP000587760">
    <property type="component" value="Unassembled WGS sequence"/>
</dbReference>
<evidence type="ECO:0000256" key="2">
    <source>
        <dbReference type="SAM" id="Phobius"/>
    </source>
</evidence>